<evidence type="ECO:0000313" key="2">
    <source>
        <dbReference type="EMBL" id="KZT01416.1"/>
    </source>
</evidence>
<feature type="chain" id="PRO_5007855700" evidence="1">
    <location>
        <begin position="21"/>
        <end position="165"/>
    </location>
</feature>
<keyword evidence="3" id="KW-1185">Reference proteome</keyword>
<name>A0A165BPE4_9APHY</name>
<dbReference type="EMBL" id="KV427665">
    <property type="protein sequence ID" value="KZT01416.1"/>
    <property type="molecule type" value="Genomic_DNA"/>
</dbReference>
<keyword evidence="1" id="KW-0732">Signal</keyword>
<dbReference type="RefSeq" id="XP_040759156.1">
    <property type="nucleotide sequence ID" value="XM_040902639.1"/>
</dbReference>
<sequence>MLACWLSTIAVGRWISAVLCRGRRSIANYRECEIAMRTYEGWVVSSFDALRDVDGHQRQSAVQPHGLTLNGASRINNSPVSLGCTGWFEAPCRVLLDPPCPVIYKPFPSPGSRWKERRYLWLESGDGGDLTIEGDLAADGRWRKGGAAEPWISRAAMRIYVLERI</sequence>
<gene>
    <name evidence="2" type="ORF">LAESUDRAFT_484470</name>
</gene>
<protein>
    <submittedName>
        <fullName evidence="2">Uncharacterized protein</fullName>
    </submittedName>
</protein>
<feature type="signal peptide" evidence="1">
    <location>
        <begin position="1"/>
        <end position="20"/>
    </location>
</feature>
<reference evidence="2 3" key="1">
    <citation type="journal article" date="2016" name="Mol. Biol. Evol.">
        <title>Comparative Genomics of Early-Diverging Mushroom-Forming Fungi Provides Insights into the Origins of Lignocellulose Decay Capabilities.</title>
        <authorList>
            <person name="Nagy L.G."/>
            <person name="Riley R."/>
            <person name="Tritt A."/>
            <person name="Adam C."/>
            <person name="Daum C."/>
            <person name="Floudas D."/>
            <person name="Sun H."/>
            <person name="Yadav J.S."/>
            <person name="Pangilinan J."/>
            <person name="Larsson K.H."/>
            <person name="Matsuura K."/>
            <person name="Barry K."/>
            <person name="Labutti K."/>
            <person name="Kuo R."/>
            <person name="Ohm R.A."/>
            <person name="Bhattacharya S.S."/>
            <person name="Shirouzu T."/>
            <person name="Yoshinaga Y."/>
            <person name="Martin F.M."/>
            <person name="Grigoriev I.V."/>
            <person name="Hibbett D.S."/>
        </authorList>
    </citation>
    <scope>NUCLEOTIDE SEQUENCE [LARGE SCALE GENOMIC DNA]</scope>
    <source>
        <strain evidence="2 3">93-53</strain>
    </source>
</reference>
<organism evidence="2 3">
    <name type="scientific">Laetiporus sulphureus 93-53</name>
    <dbReference type="NCBI Taxonomy" id="1314785"/>
    <lineage>
        <taxon>Eukaryota</taxon>
        <taxon>Fungi</taxon>
        <taxon>Dikarya</taxon>
        <taxon>Basidiomycota</taxon>
        <taxon>Agaricomycotina</taxon>
        <taxon>Agaricomycetes</taxon>
        <taxon>Polyporales</taxon>
        <taxon>Laetiporus</taxon>
    </lineage>
</organism>
<evidence type="ECO:0000313" key="3">
    <source>
        <dbReference type="Proteomes" id="UP000076871"/>
    </source>
</evidence>
<evidence type="ECO:0000256" key="1">
    <source>
        <dbReference type="SAM" id="SignalP"/>
    </source>
</evidence>
<dbReference type="AlphaFoldDB" id="A0A165BPE4"/>
<dbReference type="InParanoid" id="A0A165BPE4"/>
<proteinExistence type="predicted"/>
<accession>A0A165BPE4</accession>
<dbReference type="GeneID" id="63819670"/>
<dbReference type="Proteomes" id="UP000076871">
    <property type="component" value="Unassembled WGS sequence"/>
</dbReference>